<dbReference type="EMBL" id="LR593887">
    <property type="protein sequence ID" value="VTS00285.1"/>
    <property type="molecule type" value="Genomic_DNA"/>
</dbReference>
<evidence type="ECO:0008006" key="4">
    <source>
        <dbReference type="Google" id="ProtNLM"/>
    </source>
</evidence>
<dbReference type="KEGG" id="tim:GMBLW1_18940"/>
<evidence type="ECO:0000256" key="1">
    <source>
        <dbReference type="SAM" id="MobiDB-lite"/>
    </source>
</evidence>
<accession>A0A6C2YKV9</accession>
<feature type="region of interest" description="Disordered" evidence="1">
    <location>
        <begin position="95"/>
        <end position="159"/>
    </location>
</feature>
<dbReference type="Proteomes" id="UP000464378">
    <property type="component" value="Chromosome"/>
</dbReference>
<protein>
    <recommendedName>
        <fullName evidence="4">Carboxypeptidase regulatory-like domain-containing protein</fullName>
    </recommendedName>
</protein>
<gene>
    <name evidence="2" type="ORF">GMBLW1_18940</name>
</gene>
<evidence type="ECO:0000313" key="3">
    <source>
        <dbReference type="Proteomes" id="UP000464378"/>
    </source>
</evidence>
<dbReference type="AlphaFoldDB" id="A0A6C2YKV9"/>
<dbReference type="PROSITE" id="PS51257">
    <property type="entry name" value="PROKAR_LIPOPROTEIN"/>
    <property type="match status" value="1"/>
</dbReference>
<dbReference type="InParanoid" id="A0A6C2YKV9"/>
<name>A0A6C2YKV9_9BACT</name>
<proteinExistence type="predicted"/>
<sequence>MMFALSRPQFLGRFVAASVMLLGIFSVAGCGSSDTLVKVTGKVTLNKQPLSSGSVAFIGDVFAGSSMIGSDGKYEIAGVPAGKALAITVSAGSGPMPGMMGPKGPSGPPKGVDTSKMLPPEPKGKATRISPKYADAKSSGLSYTPTQAAEQTHDIDLAP</sequence>
<organism evidence="2">
    <name type="scientific">Tuwongella immobilis</name>
    <dbReference type="NCBI Taxonomy" id="692036"/>
    <lineage>
        <taxon>Bacteria</taxon>
        <taxon>Pseudomonadati</taxon>
        <taxon>Planctomycetota</taxon>
        <taxon>Planctomycetia</taxon>
        <taxon>Gemmatales</taxon>
        <taxon>Gemmataceae</taxon>
        <taxon>Tuwongella</taxon>
    </lineage>
</organism>
<evidence type="ECO:0000313" key="2">
    <source>
        <dbReference type="EMBL" id="VIP02066.1"/>
    </source>
</evidence>
<dbReference type="EMBL" id="LR586016">
    <property type="protein sequence ID" value="VIP02066.1"/>
    <property type="molecule type" value="Genomic_DNA"/>
</dbReference>
<reference evidence="2" key="1">
    <citation type="submission" date="2019-04" db="EMBL/GenBank/DDBJ databases">
        <authorList>
            <consortium name="Science for Life Laboratories"/>
        </authorList>
    </citation>
    <scope>NUCLEOTIDE SEQUENCE</scope>
    <source>
        <strain evidence="2">MBLW1</strain>
    </source>
</reference>
<feature type="compositionally biased region" description="Polar residues" evidence="1">
    <location>
        <begin position="139"/>
        <end position="150"/>
    </location>
</feature>
<keyword evidence="3" id="KW-1185">Reference proteome</keyword>